<dbReference type="EMBL" id="WHWB01032738">
    <property type="protein sequence ID" value="KAJ7424113.1"/>
    <property type="molecule type" value="Genomic_DNA"/>
</dbReference>
<sequence>MFTSETEDGSREFQCPELEDDDCEKHQLSADPELVWDLLLQLDPYKSMGPDGIHSRILKKLLMSLQNLS</sequence>
<dbReference type="Proteomes" id="UP001145742">
    <property type="component" value="Unassembled WGS sequence"/>
</dbReference>
<name>A0ABQ9DR68_9PASS</name>
<organism evidence="2 3">
    <name type="scientific">Willisornis vidua</name>
    <name type="common">Xingu scale-backed antbird</name>
    <dbReference type="NCBI Taxonomy" id="1566151"/>
    <lineage>
        <taxon>Eukaryota</taxon>
        <taxon>Metazoa</taxon>
        <taxon>Chordata</taxon>
        <taxon>Craniata</taxon>
        <taxon>Vertebrata</taxon>
        <taxon>Euteleostomi</taxon>
        <taxon>Archelosauria</taxon>
        <taxon>Archosauria</taxon>
        <taxon>Dinosauria</taxon>
        <taxon>Saurischia</taxon>
        <taxon>Theropoda</taxon>
        <taxon>Coelurosauria</taxon>
        <taxon>Aves</taxon>
        <taxon>Neognathae</taxon>
        <taxon>Neoaves</taxon>
        <taxon>Telluraves</taxon>
        <taxon>Australaves</taxon>
        <taxon>Passeriformes</taxon>
        <taxon>Thamnophilidae</taxon>
        <taxon>Willisornis</taxon>
    </lineage>
</organism>
<evidence type="ECO:0000256" key="1">
    <source>
        <dbReference type="SAM" id="MobiDB-lite"/>
    </source>
</evidence>
<comment type="caution">
    <text evidence="2">The sequence shown here is derived from an EMBL/GenBank/DDBJ whole genome shotgun (WGS) entry which is preliminary data.</text>
</comment>
<feature type="region of interest" description="Disordered" evidence="1">
    <location>
        <begin position="1"/>
        <end position="20"/>
    </location>
</feature>
<accession>A0ABQ9DR68</accession>
<keyword evidence="3" id="KW-1185">Reference proteome</keyword>
<proteinExistence type="predicted"/>
<reference evidence="2" key="1">
    <citation type="submission" date="2019-10" db="EMBL/GenBank/DDBJ databases">
        <authorList>
            <person name="Soares A.E.R."/>
            <person name="Aleixo A."/>
            <person name="Schneider P."/>
            <person name="Miyaki C.Y."/>
            <person name="Schneider M.P."/>
            <person name="Mello C."/>
            <person name="Vasconcelos A.T.R."/>
        </authorList>
    </citation>
    <scope>NUCLEOTIDE SEQUENCE</scope>
    <source>
        <tissue evidence="2">Muscle</tissue>
    </source>
</reference>
<evidence type="ECO:0000313" key="2">
    <source>
        <dbReference type="EMBL" id="KAJ7424113.1"/>
    </source>
</evidence>
<evidence type="ECO:0000313" key="3">
    <source>
        <dbReference type="Proteomes" id="UP001145742"/>
    </source>
</evidence>
<gene>
    <name evidence="2" type="ORF">WISP_30535</name>
</gene>
<protein>
    <submittedName>
        <fullName evidence="2">Uncharacterized protein</fullName>
    </submittedName>
</protein>